<organism evidence="1 2">
    <name type="scientific">Methylorubrum extorquens</name>
    <name type="common">Methylobacterium dichloromethanicum</name>
    <name type="synonym">Methylobacterium extorquens</name>
    <dbReference type="NCBI Taxonomy" id="408"/>
    <lineage>
        <taxon>Bacteria</taxon>
        <taxon>Pseudomonadati</taxon>
        <taxon>Pseudomonadota</taxon>
        <taxon>Alphaproteobacteria</taxon>
        <taxon>Hyphomicrobiales</taxon>
        <taxon>Methylobacteriaceae</taxon>
        <taxon>Methylorubrum</taxon>
    </lineage>
</organism>
<name>A0AAX3WQZ7_METEX</name>
<evidence type="ECO:0000313" key="1">
    <source>
        <dbReference type="EMBL" id="WHQ72509.1"/>
    </source>
</evidence>
<sequence>MKSSDAMIVWTPDRDPCVGLTRGQIRVVTLPQPDSARGFYKSVGACDDGWREMTDDERVNELVELKGMIVAEDNIPEATVHAALQAIDEYKARHP</sequence>
<accession>A0AAX3WQZ7</accession>
<proteinExistence type="predicted"/>
<dbReference type="Proteomes" id="UP001223720">
    <property type="component" value="Chromosome"/>
</dbReference>
<dbReference type="EMBL" id="CP073633">
    <property type="protein sequence ID" value="WHQ72509.1"/>
    <property type="molecule type" value="Genomic_DNA"/>
</dbReference>
<evidence type="ECO:0000313" key="2">
    <source>
        <dbReference type="Proteomes" id="UP001223720"/>
    </source>
</evidence>
<protein>
    <submittedName>
        <fullName evidence="1">Uncharacterized protein</fullName>
    </submittedName>
</protein>
<dbReference type="AlphaFoldDB" id="A0AAX3WQZ7"/>
<gene>
    <name evidence="1" type="ORF">KEC54_13630</name>
</gene>
<reference evidence="1" key="1">
    <citation type="journal article" date="2022" name="Biotechnol. Bioprocess Eng.">
        <title>Pan-genome Analysis Reveals Comparative Genomic Features of Central Metabolic Pathways in Methylorubrum extorquens.</title>
        <authorList>
            <person name="Lee G.M."/>
            <person name="Scott-Nevros Z.K."/>
            <person name="Lee S.-M."/>
            <person name="Kim D."/>
        </authorList>
    </citation>
    <scope>NUCLEOTIDE SEQUENCE</scope>
    <source>
        <strain evidence="1">ATCC 55366</strain>
    </source>
</reference>
<dbReference type="RefSeq" id="WP_283536233.1">
    <property type="nucleotide sequence ID" value="NZ_CP073633.1"/>
</dbReference>